<keyword evidence="1" id="KW-0472">Membrane</keyword>
<evidence type="ECO:0000256" key="1">
    <source>
        <dbReference type="SAM" id="Phobius"/>
    </source>
</evidence>
<dbReference type="AlphaFoldDB" id="A0A8X6PC27"/>
<sequence length="157" mass="18492">MNKKASLTERSRKRRCLLRVVNCRSYREIERQGGGGRKRLSERETCAPGGRTVLKSRMKTMAHHFESRTATKYGGFVRQTPPAHEYHRMPPVTSRHCQNRKSLSPSPSPWCYQTLLRRRRGGICFFLYMIFSFLGKIGEIRRRRKLRKSFDSKEGQR</sequence>
<evidence type="ECO:0008006" key="4">
    <source>
        <dbReference type="Google" id="ProtNLM"/>
    </source>
</evidence>
<protein>
    <recommendedName>
        <fullName evidence="4">Transmembrane protein</fullName>
    </recommendedName>
</protein>
<gene>
    <name evidence="2" type="ORF">NPIL_556931</name>
</gene>
<evidence type="ECO:0000313" key="3">
    <source>
        <dbReference type="Proteomes" id="UP000887013"/>
    </source>
</evidence>
<dbReference type="EMBL" id="BMAW01068131">
    <property type="protein sequence ID" value="GFT62884.1"/>
    <property type="molecule type" value="Genomic_DNA"/>
</dbReference>
<evidence type="ECO:0000313" key="2">
    <source>
        <dbReference type="EMBL" id="GFT62884.1"/>
    </source>
</evidence>
<proteinExistence type="predicted"/>
<keyword evidence="1" id="KW-1133">Transmembrane helix</keyword>
<organism evidence="2 3">
    <name type="scientific">Nephila pilipes</name>
    <name type="common">Giant wood spider</name>
    <name type="synonym">Nephila maculata</name>
    <dbReference type="NCBI Taxonomy" id="299642"/>
    <lineage>
        <taxon>Eukaryota</taxon>
        <taxon>Metazoa</taxon>
        <taxon>Ecdysozoa</taxon>
        <taxon>Arthropoda</taxon>
        <taxon>Chelicerata</taxon>
        <taxon>Arachnida</taxon>
        <taxon>Araneae</taxon>
        <taxon>Araneomorphae</taxon>
        <taxon>Entelegynae</taxon>
        <taxon>Araneoidea</taxon>
        <taxon>Nephilidae</taxon>
        <taxon>Nephila</taxon>
    </lineage>
</organism>
<comment type="caution">
    <text evidence="2">The sequence shown here is derived from an EMBL/GenBank/DDBJ whole genome shotgun (WGS) entry which is preliminary data.</text>
</comment>
<feature type="transmembrane region" description="Helical" evidence="1">
    <location>
        <begin position="120"/>
        <end position="138"/>
    </location>
</feature>
<keyword evidence="3" id="KW-1185">Reference proteome</keyword>
<keyword evidence="1" id="KW-0812">Transmembrane</keyword>
<name>A0A8X6PC27_NEPPI</name>
<dbReference type="Proteomes" id="UP000887013">
    <property type="component" value="Unassembled WGS sequence"/>
</dbReference>
<reference evidence="2" key="1">
    <citation type="submission" date="2020-08" db="EMBL/GenBank/DDBJ databases">
        <title>Multicomponent nature underlies the extraordinary mechanical properties of spider dragline silk.</title>
        <authorList>
            <person name="Kono N."/>
            <person name="Nakamura H."/>
            <person name="Mori M."/>
            <person name="Yoshida Y."/>
            <person name="Ohtoshi R."/>
            <person name="Malay A.D."/>
            <person name="Moran D.A.P."/>
            <person name="Tomita M."/>
            <person name="Numata K."/>
            <person name="Arakawa K."/>
        </authorList>
    </citation>
    <scope>NUCLEOTIDE SEQUENCE</scope>
</reference>
<accession>A0A8X6PC27</accession>